<dbReference type="InterPro" id="IPR013097">
    <property type="entry name" value="Dabb"/>
</dbReference>
<organism evidence="2 3">
    <name type="scientific">Lacibacter sediminis</name>
    <dbReference type="NCBI Taxonomy" id="2760713"/>
    <lineage>
        <taxon>Bacteria</taxon>
        <taxon>Pseudomonadati</taxon>
        <taxon>Bacteroidota</taxon>
        <taxon>Chitinophagia</taxon>
        <taxon>Chitinophagales</taxon>
        <taxon>Chitinophagaceae</taxon>
        <taxon>Lacibacter</taxon>
    </lineage>
</organism>
<dbReference type="PROSITE" id="PS51502">
    <property type="entry name" value="S_R_A_B_BARREL"/>
    <property type="match status" value="1"/>
</dbReference>
<accession>A0A7G5XMG1</accession>
<sequence>MDKELKNIFIHHVYFWLKNADSKTDRDKLVDGLKKLSSVKTIQNFHIGKPADTNREVIETGYAVSWFVQFANGADQASYQTDPIHLKFIEECSHVWSKVIVYDSVDV</sequence>
<dbReference type="Proteomes" id="UP000515344">
    <property type="component" value="Chromosome"/>
</dbReference>
<dbReference type="KEGG" id="lacs:H4075_01755"/>
<dbReference type="InterPro" id="IPR011008">
    <property type="entry name" value="Dimeric_a/b-barrel"/>
</dbReference>
<gene>
    <name evidence="2" type="ORF">H4075_01755</name>
</gene>
<dbReference type="Gene3D" id="3.30.70.100">
    <property type="match status" value="1"/>
</dbReference>
<protein>
    <submittedName>
        <fullName evidence="2">Dabb family protein</fullName>
    </submittedName>
</protein>
<name>A0A7G5XMG1_9BACT</name>
<dbReference type="EMBL" id="CP060007">
    <property type="protein sequence ID" value="QNA46664.1"/>
    <property type="molecule type" value="Genomic_DNA"/>
</dbReference>
<dbReference type="Pfam" id="PF07876">
    <property type="entry name" value="Dabb"/>
    <property type="match status" value="1"/>
</dbReference>
<evidence type="ECO:0000259" key="1">
    <source>
        <dbReference type="PROSITE" id="PS51502"/>
    </source>
</evidence>
<evidence type="ECO:0000313" key="2">
    <source>
        <dbReference type="EMBL" id="QNA46664.1"/>
    </source>
</evidence>
<dbReference type="SMART" id="SM00886">
    <property type="entry name" value="Dabb"/>
    <property type="match status" value="1"/>
</dbReference>
<proteinExistence type="predicted"/>
<keyword evidence="3" id="KW-1185">Reference proteome</keyword>
<dbReference type="SUPFAM" id="SSF54909">
    <property type="entry name" value="Dimeric alpha+beta barrel"/>
    <property type="match status" value="1"/>
</dbReference>
<dbReference type="AlphaFoldDB" id="A0A7G5XMG1"/>
<reference evidence="3" key="1">
    <citation type="submission" date="2020-08" db="EMBL/GenBank/DDBJ databases">
        <title>Lacibacter sp. S13-6-6 genome sequencing.</title>
        <authorList>
            <person name="Jin L."/>
        </authorList>
    </citation>
    <scope>NUCLEOTIDE SEQUENCE [LARGE SCALE GENOMIC DNA]</scope>
    <source>
        <strain evidence="3">S13-6-6</strain>
    </source>
</reference>
<feature type="domain" description="Stress-response A/B barrel" evidence="1">
    <location>
        <begin position="9"/>
        <end position="104"/>
    </location>
</feature>
<evidence type="ECO:0000313" key="3">
    <source>
        <dbReference type="Proteomes" id="UP000515344"/>
    </source>
</evidence>